<comment type="subcellular location">
    <subcellularLocation>
        <location evidence="1">Membrane</location>
        <topology evidence="1">Single-pass type II membrane protein</topology>
    </subcellularLocation>
</comment>
<feature type="transmembrane region" description="Helical" evidence="12">
    <location>
        <begin position="12"/>
        <end position="41"/>
    </location>
</feature>
<dbReference type="CTD" id="9407"/>
<dbReference type="InterPro" id="IPR036364">
    <property type="entry name" value="SEA_dom_sf"/>
</dbReference>
<evidence type="ECO:0000256" key="11">
    <source>
        <dbReference type="PIRSR" id="PIRSR037941-1"/>
    </source>
</evidence>
<dbReference type="InterPro" id="IPR018114">
    <property type="entry name" value="TRYPSIN_HIS"/>
</dbReference>
<dbReference type="GO" id="GO:0005886">
    <property type="term" value="C:plasma membrane"/>
    <property type="evidence" value="ECO:0007669"/>
    <property type="project" value="InterPro"/>
</dbReference>
<evidence type="ECO:0000259" key="14">
    <source>
        <dbReference type="PROSITE" id="PS50240"/>
    </source>
</evidence>
<accession>A0A8B7TMX3</accession>
<evidence type="ECO:0000256" key="1">
    <source>
        <dbReference type="ARBA" id="ARBA00004606"/>
    </source>
</evidence>
<dbReference type="SMART" id="SM00200">
    <property type="entry name" value="SEA"/>
    <property type="match status" value="1"/>
</dbReference>
<evidence type="ECO:0000256" key="10">
    <source>
        <dbReference type="PIRNR" id="PIRNR037941"/>
    </source>
</evidence>
<reference evidence="15" key="1">
    <citation type="submission" date="2025-08" db="UniProtKB">
        <authorList>
            <consortium name="RefSeq"/>
        </authorList>
    </citation>
    <scope>IDENTIFICATION</scope>
    <source>
        <tissue evidence="15">Leukocyte</tissue>
    </source>
</reference>
<dbReference type="InterPro" id="IPR043504">
    <property type="entry name" value="Peptidase_S1_PA_chymotrypsin"/>
</dbReference>
<keyword evidence="2 10" id="KW-0645">Protease</keyword>
<dbReference type="SUPFAM" id="SSF82671">
    <property type="entry name" value="SEA domain"/>
    <property type="match status" value="1"/>
</dbReference>
<feature type="active site" description="Charge relay system" evidence="11">
    <location>
        <position position="226"/>
    </location>
</feature>
<keyword evidence="9" id="KW-1015">Disulfide bond</keyword>
<keyword evidence="4 10" id="KW-0378">Hydrolase</keyword>
<dbReference type="CDD" id="cd00190">
    <property type="entry name" value="Tryp_SPc"/>
    <property type="match status" value="1"/>
</dbReference>
<dbReference type="FunFam" id="2.40.10.10:FF:000003">
    <property type="entry name" value="Transmembrane serine protease 3"/>
    <property type="match status" value="1"/>
</dbReference>
<dbReference type="Pfam" id="PF01390">
    <property type="entry name" value="SEA"/>
    <property type="match status" value="1"/>
</dbReference>
<evidence type="ECO:0000256" key="8">
    <source>
        <dbReference type="ARBA" id="ARBA00023136"/>
    </source>
</evidence>
<dbReference type="PROSITE" id="PS50024">
    <property type="entry name" value="SEA"/>
    <property type="match status" value="1"/>
</dbReference>
<evidence type="ECO:0000256" key="3">
    <source>
        <dbReference type="ARBA" id="ARBA00022692"/>
    </source>
</evidence>
<dbReference type="GO" id="GO:0006508">
    <property type="term" value="P:proteolysis"/>
    <property type="evidence" value="ECO:0007669"/>
    <property type="project" value="UniProtKB-KW"/>
</dbReference>
<dbReference type="Gene3D" id="3.30.70.960">
    <property type="entry name" value="SEA domain"/>
    <property type="match status" value="1"/>
</dbReference>
<feature type="active site" description="Charge relay system" evidence="11">
    <location>
        <position position="271"/>
    </location>
</feature>
<protein>
    <recommendedName>
        <fullName evidence="10">Transmembrane protease serine</fullName>
        <ecNumber evidence="10">3.4.21.-</ecNumber>
    </recommendedName>
</protein>
<organism evidence="15">
    <name type="scientific">Castor canadensis</name>
    <name type="common">American beaver</name>
    <dbReference type="NCBI Taxonomy" id="51338"/>
    <lineage>
        <taxon>Eukaryota</taxon>
        <taxon>Metazoa</taxon>
        <taxon>Chordata</taxon>
        <taxon>Craniata</taxon>
        <taxon>Vertebrata</taxon>
        <taxon>Euteleostomi</taxon>
        <taxon>Mammalia</taxon>
        <taxon>Eutheria</taxon>
        <taxon>Euarchontoglires</taxon>
        <taxon>Glires</taxon>
        <taxon>Rodentia</taxon>
        <taxon>Castorimorpha</taxon>
        <taxon>Castoridae</taxon>
        <taxon>Castor</taxon>
    </lineage>
</organism>
<evidence type="ECO:0000256" key="12">
    <source>
        <dbReference type="SAM" id="Phobius"/>
    </source>
</evidence>
<evidence type="ECO:0000256" key="2">
    <source>
        <dbReference type="ARBA" id="ARBA00022670"/>
    </source>
</evidence>
<dbReference type="AlphaFoldDB" id="A0A8B7TMX3"/>
<evidence type="ECO:0000256" key="5">
    <source>
        <dbReference type="ARBA" id="ARBA00022825"/>
    </source>
</evidence>
<feature type="active site" description="Charge relay system" evidence="11">
    <location>
        <position position="367"/>
    </location>
</feature>
<comment type="similarity">
    <text evidence="10">Belongs to the peptidase S1 family.</text>
</comment>
<keyword evidence="8 10" id="KW-0472">Membrane</keyword>
<dbReference type="SMART" id="SM00020">
    <property type="entry name" value="Tryp_SPc"/>
    <property type="match status" value="1"/>
</dbReference>
<dbReference type="PANTHER" id="PTHR24252:SF17">
    <property type="entry name" value="SUPPRESSOR OF TUMORIGENICITY 14 PROTEIN HOMOLOG-RELATED"/>
    <property type="match status" value="1"/>
</dbReference>
<keyword evidence="3 12" id="KW-0812">Transmembrane</keyword>
<dbReference type="Gene3D" id="2.40.10.10">
    <property type="entry name" value="Trypsin-like serine proteases"/>
    <property type="match status" value="2"/>
</dbReference>
<proteinExistence type="inferred from homology"/>
<sequence length="417" mass="45881">MRPARVSSSSRFLNPFVVALVVIGGVAILAMIAGLLIHFLAFDRKACFYHSSFQILNVQYSDELSSPGSQAFRTLSERIESMITNTFQDSNLKGQFIRAHVVKLRQDGSGVIADIVMKFRFSRRNNGETMKGRVQSILQQMLNNSGNLEISPPSGITAITDQDTENIFTQECGARPDLLTLSEERIVGGILAEEGDWPWQVSLQVNNVHHCGGSLISNTWILTAAHCFRSYPNPQQWTATFGISTIFPRLRARIRSILVHNNYRPATHENDIAVVQLSTAVTFTKNIHRVCLPEATQNIVPGSTAYVIGWGSLTYGSNTVSDLRQGQVQIISNNTCNSEKVYGGVITPGMLCAGFLEGHVDACQGDSGGPLVSEDSKGTWFLVGIVSWGDECALPNKPGVYTRVTHYRDWIRSKTGL</sequence>
<dbReference type="InterPro" id="IPR001254">
    <property type="entry name" value="Trypsin_dom"/>
</dbReference>
<dbReference type="InterPro" id="IPR033116">
    <property type="entry name" value="TRYPSIN_SER"/>
</dbReference>
<dbReference type="InterPro" id="IPR009003">
    <property type="entry name" value="Peptidase_S1_PA"/>
</dbReference>
<dbReference type="PROSITE" id="PS50240">
    <property type="entry name" value="TRYPSIN_DOM"/>
    <property type="match status" value="1"/>
</dbReference>
<dbReference type="PROSITE" id="PS00134">
    <property type="entry name" value="TRYPSIN_HIS"/>
    <property type="match status" value="1"/>
</dbReference>
<name>A0A8B7TMX3_CASCN</name>
<evidence type="ECO:0000256" key="9">
    <source>
        <dbReference type="ARBA" id="ARBA00023157"/>
    </source>
</evidence>
<feature type="domain" description="SEA" evidence="13">
    <location>
        <begin position="45"/>
        <end position="162"/>
    </location>
</feature>
<dbReference type="KEGG" id="ccan:109674044"/>
<dbReference type="InterPro" id="IPR001314">
    <property type="entry name" value="Peptidase_S1A"/>
</dbReference>
<dbReference type="EC" id="3.4.21.-" evidence="10"/>
<keyword evidence="5 10" id="KW-0720">Serine protease</keyword>
<keyword evidence="7 12" id="KW-1133">Transmembrane helix</keyword>
<dbReference type="GO" id="GO:0005576">
    <property type="term" value="C:extracellular region"/>
    <property type="evidence" value="ECO:0007669"/>
    <property type="project" value="InterPro"/>
</dbReference>
<evidence type="ECO:0000259" key="13">
    <source>
        <dbReference type="PROSITE" id="PS50024"/>
    </source>
</evidence>
<dbReference type="GO" id="GO:0004252">
    <property type="term" value="F:serine-type endopeptidase activity"/>
    <property type="evidence" value="ECO:0007669"/>
    <property type="project" value="UniProtKB-UniRule"/>
</dbReference>
<dbReference type="PIRSF" id="PIRSF037941">
    <property type="entry name" value="TMPRSS11ABCDE"/>
    <property type="match status" value="1"/>
</dbReference>
<evidence type="ECO:0000256" key="4">
    <source>
        <dbReference type="ARBA" id="ARBA00022801"/>
    </source>
</evidence>
<dbReference type="SUPFAM" id="SSF50494">
    <property type="entry name" value="Trypsin-like serine proteases"/>
    <property type="match status" value="1"/>
</dbReference>
<evidence type="ECO:0000313" key="15">
    <source>
        <dbReference type="RefSeq" id="XP_020006745.1"/>
    </source>
</evidence>
<gene>
    <name evidence="15" type="primary">Tmprss11d</name>
</gene>
<evidence type="ECO:0000256" key="6">
    <source>
        <dbReference type="ARBA" id="ARBA00022968"/>
    </source>
</evidence>
<dbReference type="Pfam" id="PF00089">
    <property type="entry name" value="Trypsin"/>
    <property type="match status" value="1"/>
</dbReference>
<keyword evidence="6" id="KW-0735">Signal-anchor</keyword>
<dbReference type="InterPro" id="IPR017329">
    <property type="entry name" value="Pept_S1A_HAT/DESC1"/>
</dbReference>
<dbReference type="OrthoDB" id="9425590at2759"/>
<dbReference type="PANTHER" id="PTHR24252">
    <property type="entry name" value="ACROSIN-RELATED"/>
    <property type="match status" value="1"/>
</dbReference>
<evidence type="ECO:0000256" key="7">
    <source>
        <dbReference type="ARBA" id="ARBA00022989"/>
    </source>
</evidence>
<dbReference type="InterPro" id="IPR000082">
    <property type="entry name" value="SEA_dom"/>
</dbReference>
<dbReference type="PROSITE" id="PS00135">
    <property type="entry name" value="TRYPSIN_SER"/>
    <property type="match status" value="1"/>
</dbReference>
<feature type="domain" description="Peptidase S1" evidence="14">
    <location>
        <begin position="186"/>
        <end position="416"/>
    </location>
</feature>
<dbReference type="RefSeq" id="XP_020006745.1">
    <property type="nucleotide sequence ID" value="XM_020151156.1"/>
</dbReference>
<dbReference type="PRINTS" id="PR00722">
    <property type="entry name" value="CHYMOTRYPSIN"/>
</dbReference>